<evidence type="ECO:0000256" key="6">
    <source>
        <dbReference type="ARBA" id="ARBA00022968"/>
    </source>
</evidence>
<evidence type="ECO:0000256" key="5">
    <source>
        <dbReference type="ARBA" id="ARBA00022692"/>
    </source>
</evidence>
<dbReference type="InterPro" id="IPR002659">
    <property type="entry name" value="Glyco_trans_31"/>
</dbReference>
<reference evidence="11 12" key="1">
    <citation type="submission" date="2017-03" db="EMBL/GenBank/DDBJ databases">
        <title>Genome of the blue death feigning beetle - Asbolus verrucosus.</title>
        <authorList>
            <person name="Rider S.D."/>
        </authorList>
    </citation>
    <scope>NUCLEOTIDE SEQUENCE [LARGE SCALE GENOMIC DNA]</scope>
    <source>
        <strain evidence="11">Butters</strain>
        <tissue evidence="11">Head and leg muscle</tissue>
    </source>
</reference>
<evidence type="ECO:0000256" key="7">
    <source>
        <dbReference type="ARBA" id="ARBA00022989"/>
    </source>
</evidence>
<evidence type="ECO:0000313" key="11">
    <source>
        <dbReference type="EMBL" id="RZB49889.1"/>
    </source>
</evidence>
<keyword evidence="3 10" id="KW-0328">Glycosyltransferase</keyword>
<accession>A0A482VDC1</accession>
<evidence type="ECO:0000313" key="12">
    <source>
        <dbReference type="Proteomes" id="UP000292052"/>
    </source>
</evidence>
<dbReference type="EMBL" id="QDEB01111265">
    <property type="protein sequence ID" value="RZB49889.1"/>
    <property type="molecule type" value="Genomic_DNA"/>
</dbReference>
<dbReference type="Pfam" id="PF01762">
    <property type="entry name" value="Galactosyl_T"/>
    <property type="match status" value="1"/>
</dbReference>
<evidence type="ECO:0000256" key="9">
    <source>
        <dbReference type="ARBA" id="ARBA00023136"/>
    </source>
</evidence>
<dbReference type="EC" id="2.4.1.-" evidence="10"/>
<dbReference type="GO" id="GO:0000139">
    <property type="term" value="C:Golgi membrane"/>
    <property type="evidence" value="ECO:0007669"/>
    <property type="project" value="UniProtKB-SubCell"/>
</dbReference>
<evidence type="ECO:0000256" key="1">
    <source>
        <dbReference type="ARBA" id="ARBA00004323"/>
    </source>
</evidence>
<dbReference type="GO" id="GO:0016758">
    <property type="term" value="F:hexosyltransferase activity"/>
    <property type="evidence" value="ECO:0007669"/>
    <property type="project" value="InterPro"/>
</dbReference>
<dbReference type="STRING" id="1661398.A0A482VDC1"/>
<sequence>SVEGWGYNTTRDTSQYILNNLSAHIFPEHFCDHESFLLVMVCSGPSNIDARNAIRETWGHERIILGNNVSLFFLLGETANSSIQYDVMLESDRFGDIIEERFTDSYNNLTIKSVVMLKLVSSYCANSTKYLLKIDDDMFVNVHLILKMLMARNSSTDLLMGKLICGARPIKDTNSK</sequence>
<dbReference type="AlphaFoldDB" id="A0A482VDC1"/>
<comment type="similarity">
    <text evidence="2 10">Belongs to the glycosyltransferase 31 family.</text>
</comment>
<keyword evidence="12" id="KW-1185">Reference proteome</keyword>
<name>A0A482VDC1_ASBVE</name>
<gene>
    <name evidence="11" type="ORF">BDFB_002639</name>
</gene>
<keyword evidence="9" id="KW-0472">Membrane</keyword>
<feature type="non-terminal residue" evidence="11">
    <location>
        <position position="1"/>
    </location>
</feature>
<evidence type="ECO:0000256" key="3">
    <source>
        <dbReference type="ARBA" id="ARBA00022676"/>
    </source>
</evidence>
<comment type="subcellular location">
    <subcellularLocation>
        <location evidence="1 10">Golgi apparatus membrane</location>
        <topology evidence="1 10">Single-pass type II membrane protein</topology>
    </subcellularLocation>
</comment>
<keyword evidence="5" id="KW-0812">Transmembrane</keyword>
<feature type="non-terminal residue" evidence="11">
    <location>
        <position position="176"/>
    </location>
</feature>
<dbReference type="GO" id="GO:0006493">
    <property type="term" value="P:protein O-linked glycosylation"/>
    <property type="evidence" value="ECO:0007669"/>
    <property type="project" value="TreeGrafter"/>
</dbReference>
<evidence type="ECO:0000256" key="10">
    <source>
        <dbReference type="RuleBase" id="RU363063"/>
    </source>
</evidence>
<keyword evidence="4" id="KW-0808">Transferase</keyword>
<protein>
    <recommendedName>
        <fullName evidence="10">Hexosyltransferase</fullName>
        <ecNumber evidence="10">2.4.1.-</ecNumber>
    </recommendedName>
</protein>
<proteinExistence type="inferred from homology"/>
<dbReference type="OrthoDB" id="5512589at2759"/>
<evidence type="ECO:0000256" key="4">
    <source>
        <dbReference type="ARBA" id="ARBA00022679"/>
    </source>
</evidence>
<organism evidence="11 12">
    <name type="scientific">Asbolus verrucosus</name>
    <name type="common">Desert ironclad beetle</name>
    <dbReference type="NCBI Taxonomy" id="1661398"/>
    <lineage>
        <taxon>Eukaryota</taxon>
        <taxon>Metazoa</taxon>
        <taxon>Ecdysozoa</taxon>
        <taxon>Arthropoda</taxon>
        <taxon>Hexapoda</taxon>
        <taxon>Insecta</taxon>
        <taxon>Pterygota</taxon>
        <taxon>Neoptera</taxon>
        <taxon>Endopterygota</taxon>
        <taxon>Coleoptera</taxon>
        <taxon>Polyphaga</taxon>
        <taxon>Cucujiformia</taxon>
        <taxon>Tenebrionidae</taxon>
        <taxon>Pimeliinae</taxon>
        <taxon>Asbolus</taxon>
    </lineage>
</organism>
<evidence type="ECO:0000256" key="2">
    <source>
        <dbReference type="ARBA" id="ARBA00008661"/>
    </source>
</evidence>
<dbReference type="PANTHER" id="PTHR11214:SF314">
    <property type="entry name" value="HEXOSYLTRANSFERASE"/>
    <property type="match status" value="1"/>
</dbReference>
<keyword evidence="6" id="KW-0735">Signal-anchor</keyword>
<dbReference type="Gene3D" id="3.90.550.50">
    <property type="match status" value="1"/>
</dbReference>
<dbReference type="PANTHER" id="PTHR11214">
    <property type="entry name" value="BETA-1,3-N-ACETYLGLUCOSAMINYLTRANSFERASE"/>
    <property type="match status" value="1"/>
</dbReference>
<comment type="caution">
    <text evidence="11">The sequence shown here is derived from an EMBL/GenBank/DDBJ whole genome shotgun (WGS) entry which is preliminary data.</text>
</comment>
<evidence type="ECO:0000256" key="8">
    <source>
        <dbReference type="ARBA" id="ARBA00023034"/>
    </source>
</evidence>
<dbReference type="Proteomes" id="UP000292052">
    <property type="component" value="Unassembled WGS sequence"/>
</dbReference>
<keyword evidence="8 10" id="KW-0333">Golgi apparatus</keyword>
<keyword evidence="7" id="KW-1133">Transmembrane helix</keyword>